<protein>
    <submittedName>
        <fullName evidence="2">Uncharacterized protein</fullName>
    </submittedName>
</protein>
<organism evidence="2 3">
    <name type="scientific">Hypholoma sublateritium (strain FD-334 SS-4)</name>
    <dbReference type="NCBI Taxonomy" id="945553"/>
    <lineage>
        <taxon>Eukaryota</taxon>
        <taxon>Fungi</taxon>
        <taxon>Dikarya</taxon>
        <taxon>Basidiomycota</taxon>
        <taxon>Agaricomycotina</taxon>
        <taxon>Agaricomycetes</taxon>
        <taxon>Agaricomycetidae</taxon>
        <taxon>Agaricales</taxon>
        <taxon>Agaricineae</taxon>
        <taxon>Strophariaceae</taxon>
        <taxon>Hypholoma</taxon>
    </lineage>
</organism>
<feature type="region of interest" description="Disordered" evidence="1">
    <location>
        <begin position="117"/>
        <end position="156"/>
    </location>
</feature>
<evidence type="ECO:0000256" key="1">
    <source>
        <dbReference type="SAM" id="MobiDB-lite"/>
    </source>
</evidence>
<dbReference type="Proteomes" id="UP000054270">
    <property type="component" value="Unassembled WGS sequence"/>
</dbReference>
<feature type="region of interest" description="Disordered" evidence="1">
    <location>
        <begin position="1"/>
        <end position="48"/>
    </location>
</feature>
<name>A0A0D2LQS5_HYPSF</name>
<keyword evidence="3" id="KW-1185">Reference proteome</keyword>
<dbReference type="AlphaFoldDB" id="A0A0D2LQS5"/>
<proteinExistence type="predicted"/>
<feature type="compositionally biased region" description="Polar residues" evidence="1">
    <location>
        <begin position="1"/>
        <end position="18"/>
    </location>
</feature>
<gene>
    <name evidence="2" type="ORF">HYPSUDRAFT_588776</name>
</gene>
<dbReference type="EMBL" id="KN817778">
    <property type="protein sequence ID" value="KJA13158.1"/>
    <property type="molecule type" value="Genomic_DNA"/>
</dbReference>
<feature type="unsure residue" description="D or N" evidence="2">
    <location>
        <position position="47"/>
    </location>
</feature>
<evidence type="ECO:0000313" key="2">
    <source>
        <dbReference type="EMBL" id="KJA13158.1"/>
    </source>
</evidence>
<sequence length="156" mass="17489">MASLSSTKAPSSARSTMRPQRYRTRTPHPRPDSRRSSSAPKCNRMWDSTHEHSVIARSAIDSTNECGAMTRMHPSAPLHLRHFPARPAAHHAPPSHSTSASPTYLTLCLLRAPARPYPQTRRSSHIPAKFCPHQVPRLRRAYNHDDPSSRSSQRSS</sequence>
<evidence type="ECO:0000313" key="3">
    <source>
        <dbReference type="Proteomes" id="UP000054270"/>
    </source>
</evidence>
<reference evidence="3" key="1">
    <citation type="submission" date="2014-04" db="EMBL/GenBank/DDBJ databases">
        <title>Evolutionary Origins and Diversification of the Mycorrhizal Mutualists.</title>
        <authorList>
            <consortium name="DOE Joint Genome Institute"/>
            <consortium name="Mycorrhizal Genomics Consortium"/>
            <person name="Kohler A."/>
            <person name="Kuo A."/>
            <person name="Nagy L.G."/>
            <person name="Floudas D."/>
            <person name="Copeland A."/>
            <person name="Barry K.W."/>
            <person name="Cichocki N."/>
            <person name="Veneault-Fourrey C."/>
            <person name="LaButti K."/>
            <person name="Lindquist E.A."/>
            <person name="Lipzen A."/>
            <person name="Lundell T."/>
            <person name="Morin E."/>
            <person name="Murat C."/>
            <person name="Riley R."/>
            <person name="Ohm R."/>
            <person name="Sun H."/>
            <person name="Tunlid A."/>
            <person name="Henrissat B."/>
            <person name="Grigoriev I.V."/>
            <person name="Hibbett D.S."/>
            <person name="Martin F."/>
        </authorList>
    </citation>
    <scope>NUCLEOTIDE SEQUENCE [LARGE SCALE GENOMIC DNA]</scope>
    <source>
        <strain evidence="3">FD-334 SS-4</strain>
    </source>
</reference>
<accession>A0A0D2LQS5</accession>